<organism evidence="2 3">
    <name type="scientific">Borreliella chilensis</name>
    <dbReference type="NCBI Taxonomy" id="1245910"/>
    <lineage>
        <taxon>Bacteria</taxon>
        <taxon>Pseudomonadati</taxon>
        <taxon>Spirochaetota</taxon>
        <taxon>Spirochaetia</taxon>
        <taxon>Spirochaetales</taxon>
        <taxon>Borreliaceae</taxon>
        <taxon>Borreliella</taxon>
    </lineage>
</organism>
<dbReference type="KEGG" id="bchi:OY14_04555"/>
<gene>
    <name evidence="2" type="ORF">OY14_04555</name>
</gene>
<evidence type="ECO:0000256" key="1">
    <source>
        <dbReference type="SAM" id="Coils"/>
    </source>
</evidence>
<dbReference type="Pfam" id="PF02989">
    <property type="entry name" value="DUF228"/>
    <property type="match status" value="1"/>
</dbReference>
<dbReference type="AlphaFoldDB" id="A0A0A7UX98"/>
<keyword evidence="1" id="KW-0175">Coiled coil</keyword>
<protein>
    <submittedName>
        <fullName evidence="2">Uncharacterized protein</fullName>
    </submittedName>
</protein>
<geneLocation type="plasmid" evidence="2 3">
    <name>lp54</name>
</geneLocation>
<name>A0A0A7UX98_9SPIR</name>
<dbReference type="InterPro" id="IPR004239">
    <property type="entry name" value="DUF228"/>
</dbReference>
<reference evidence="2 3" key="1">
    <citation type="journal article" date="2015" name="Genome Announc.">
        <title>Genome Sequence of Borrelia chilensis VA1, a South American Member of the Lyme Borreliosis Group.</title>
        <authorList>
            <person name="Huang W."/>
            <person name="Ojaimi C."/>
            <person name="Fallon J.T."/>
            <person name="Travisany D."/>
            <person name="Maass A."/>
            <person name="Ivanova L."/>
            <person name="Tomova A."/>
            <person name="Gonzalez-Acuna D."/>
            <person name="Godfrey H.P."/>
            <person name="Cabello F.C."/>
        </authorList>
    </citation>
    <scope>NUCLEOTIDE SEQUENCE [LARGE SCALE GENOMIC DNA]</scope>
    <source>
        <strain evidence="2 3">VA1</strain>
        <plasmid evidence="2">lp54</plasmid>
    </source>
</reference>
<feature type="coiled-coil region" evidence="1">
    <location>
        <begin position="4"/>
        <end position="31"/>
    </location>
</feature>
<sequence length="203" mass="22530">MSDSIDFQKEIEKLKASKIELESQLESLKKNQAQKIVLDKLQSVNSSSYPVFENSFKFGDEGFYFSQKGGLKSSSADKFENYQAQDFCYKCGVKLVINGSNLQIARGGGRDLYGICVDFDDFSKTGTVVPITCSFECVLIAKDKTIKAEDKLIINSEGFLEKASNNATVIHALALGSAEEFKDKKDVYGVRVLFLVKQIKDAI</sequence>
<dbReference type="Proteomes" id="UP000030940">
    <property type="component" value="Plasmid lp54"/>
</dbReference>
<keyword evidence="2" id="KW-0614">Plasmid</keyword>
<proteinExistence type="predicted"/>
<accession>A0A0A7UX98</accession>
<evidence type="ECO:0000313" key="2">
    <source>
        <dbReference type="EMBL" id="AJA90725.1"/>
    </source>
</evidence>
<dbReference type="EMBL" id="CP009912">
    <property type="protein sequence ID" value="AJA90725.1"/>
    <property type="molecule type" value="Genomic_DNA"/>
</dbReference>
<evidence type="ECO:0000313" key="3">
    <source>
        <dbReference type="Proteomes" id="UP000030940"/>
    </source>
</evidence>
<keyword evidence="3" id="KW-1185">Reference proteome</keyword>
<dbReference type="HOGENOM" id="CLU_086911_1_0_12"/>